<evidence type="ECO:0000313" key="2">
    <source>
        <dbReference type="Proteomes" id="UP000518605"/>
    </source>
</evidence>
<accession>A0A7W5G927</accession>
<dbReference type="EMBL" id="JACHXW010000004">
    <property type="protein sequence ID" value="MBB3151689.1"/>
    <property type="molecule type" value="Genomic_DNA"/>
</dbReference>
<evidence type="ECO:0000313" key="1">
    <source>
        <dbReference type="EMBL" id="MBB3151689.1"/>
    </source>
</evidence>
<dbReference type="Proteomes" id="UP000518605">
    <property type="component" value="Unassembled WGS sequence"/>
</dbReference>
<gene>
    <name evidence="1" type="ORF">FHS16_001735</name>
</gene>
<comment type="caution">
    <text evidence="1">The sequence shown here is derived from an EMBL/GenBank/DDBJ whole genome shotgun (WGS) entry which is preliminary data.</text>
</comment>
<evidence type="ECO:0008006" key="3">
    <source>
        <dbReference type="Google" id="ProtNLM"/>
    </source>
</evidence>
<dbReference type="RefSeq" id="WP_183560893.1">
    <property type="nucleotide sequence ID" value="NZ_JACHXW010000004.1"/>
</dbReference>
<sequence length="204" mass="23600">MAYTIQQWRKRIRNRADMSSFLFHLTKPNGSLTSTDVLLKILKERKLIGSDSSGFIGGRHTAVCFQDVPAYGLSQNTYHEQQLREQNSSTKLRYNPVGIGLPKRYLYTLKGARPVIYERKETARRFIPQEEWWRIVDFDLGNADNIVDWTHEREWRVKGDMTFKLSEAIVIIPTKETYRTFMDKADDSIIKGIGGITVLDPVLS</sequence>
<proteinExistence type="predicted"/>
<dbReference type="AlphaFoldDB" id="A0A7W5G927"/>
<protein>
    <recommendedName>
        <fullName evidence="3">DUF2971 domain-containing protein</fullName>
    </recommendedName>
</protein>
<name>A0A7W5G927_9BACL</name>
<keyword evidence="2" id="KW-1185">Reference proteome</keyword>
<reference evidence="1 2" key="1">
    <citation type="submission" date="2020-08" db="EMBL/GenBank/DDBJ databases">
        <title>Genomic Encyclopedia of Type Strains, Phase III (KMG-III): the genomes of soil and plant-associated and newly described type strains.</title>
        <authorList>
            <person name="Whitman W."/>
        </authorList>
    </citation>
    <scope>NUCLEOTIDE SEQUENCE [LARGE SCALE GENOMIC DNA]</scope>
    <source>
        <strain evidence="1 2">CECT 8234</strain>
    </source>
</reference>
<organism evidence="1 2">
    <name type="scientific">Paenibacillus endophyticus</name>
    <dbReference type="NCBI Taxonomy" id="1294268"/>
    <lineage>
        <taxon>Bacteria</taxon>
        <taxon>Bacillati</taxon>
        <taxon>Bacillota</taxon>
        <taxon>Bacilli</taxon>
        <taxon>Bacillales</taxon>
        <taxon>Paenibacillaceae</taxon>
        <taxon>Paenibacillus</taxon>
    </lineage>
</organism>